<feature type="region of interest" description="Disordered" evidence="1">
    <location>
        <begin position="1"/>
        <end position="59"/>
    </location>
</feature>
<accession>A0A0C3SB83</accession>
<proteinExistence type="predicted"/>
<organism evidence="2 3">
    <name type="scientific">Phlebiopsis gigantea (strain 11061_1 CR5-6)</name>
    <name type="common">White-rot fungus</name>
    <name type="synonym">Peniophora gigantea</name>
    <dbReference type="NCBI Taxonomy" id="745531"/>
    <lineage>
        <taxon>Eukaryota</taxon>
        <taxon>Fungi</taxon>
        <taxon>Dikarya</taxon>
        <taxon>Basidiomycota</taxon>
        <taxon>Agaricomycotina</taxon>
        <taxon>Agaricomycetes</taxon>
        <taxon>Polyporales</taxon>
        <taxon>Phanerochaetaceae</taxon>
        <taxon>Phlebiopsis</taxon>
    </lineage>
</organism>
<dbReference type="Proteomes" id="UP000053257">
    <property type="component" value="Unassembled WGS sequence"/>
</dbReference>
<dbReference type="EMBL" id="KN840461">
    <property type="protein sequence ID" value="KIP09822.1"/>
    <property type="molecule type" value="Genomic_DNA"/>
</dbReference>
<protein>
    <submittedName>
        <fullName evidence="2">Uncharacterized protein</fullName>
    </submittedName>
</protein>
<evidence type="ECO:0000256" key="1">
    <source>
        <dbReference type="SAM" id="MobiDB-lite"/>
    </source>
</evidence>
<keyword evidence="3" id="KW-1185">Reference proteome</keyword>
<dbReference type="HOGENOM" id="CLU_1917810_0_0_1"/>
<reference evidence="2 3" key="1">
    <citation type="journal article" date="2014" name="PLoS Genet.">
        <title>Analysis of the Phlebiopsis gigantea genome, transcriptome and secretome provides insight into its pioneer colonization strategies of wood.</title>
        <authorList>
            <person name="Hori C."/>
            <person name="Ishida T."/>
            <person name="Igarashi K."/>
            <person name="Samejima M."/>
            <person name="Suzuki H."/>
            <person name="Master E."/>
            <person name="Ferreira P."/>
            <person name="Ruiz-Duenas F.J."/>
            <person name="Held B."/>
            <person name="Canessa P."/>
            <person name="Larrondo L.F."/>
            <person name="Schmoll M."/>
            <person name="Druzhinina I.S."/>
            <person name="Kubicek C.P."/>
            <person name="Gaskell J.A."/>
            <person name="Kersten P."/>
            <person name="St John F."/>
            <person name="Glasner J."/>
            <person name="Sabat G."/>
            <person name="Splinter BonDurant S."/>
            <person name="Syed K."/>
            <person name="Yadav J."/>
            <person name="Mgbeahuruike A.C."/>
            <person name="Kovalchuk A."/>
            <person name="Asiegbu F.O."/>
            <person name="Lackner G."/>
            <person name="Hoffmeister D."/>
            <person name="Rencoret J."/>
            <person name="Gutierrez A."/>
            <person name="Sun H."/>
            <person name="Lindquist E."/>
            <person name="Barry K."/>
            <person name="Riley R."/>
            <person name="Grigoriev I.V."/>
            <person name="Henrissat B."/>
            <person name="Kues U."/>
            <person name="Berka R.M."/>
            <person name="Martinez A.T."/>
            <person name="Covert S.F."/>
            <person name="Blanchette R.A."/>
            <person name="Cullen D."/>
        </authorList>
    </citation>
    <scope>NUCLEOTIDE SEQUENCE [LARGE SCALE GENOMIC DNA]</scope>
    <source>
        <strain evidence="2 3">11061_1 CR5-6</strain>
    </source>
</reference>
<sequence>MRTNRARTAPQARPSPVASSVAPAPPDTCRATGTSRRVPKSRPEGQRRAASRRLRSRELRFGHRDEMRATLGTLALNRPDGPFLFILYRGELRHCSCKSRRSLLWAGESRSVKRFVFALCAASRESKFLEYF</sequence>
<feature type="compositionally biased region" description="Low complexity" evidence="1">
    <location>
        <begin position="9"/>
        <end position="22"/>
    </location>
</feature>
<evidence type="ECO:0000313" key="3">
    <source>
        <dbReference type="Proteomes" id="UP000053257"/>
    </source>
</evidence>
<gene>
    <name evidence="2" type="ORF">PHLGIDRAFT_294579</name>
</gene>
<name>A0A0C3SB83_PHLG1</name>
<dbReference type="AlphaFoldDB" id="A0A0C3SB83"/>
<evidence type="ECO:0000313" key="2">
    <source>
        <dbReference type="EMBL" id="KIP09822.1"/>
    </source>
</evidence>